<reference evidence="2" key="1">
    <citation type="submission" date="2016-03" db="EMBL/GenBank/DDBJ databases">
        <authorList>
            <person name="Guldener U."/>
        </authorList>
    </citation>
    <scope>NUCLEOTIDE SEQUENCE [LARGE SCALE GENOMIC DNA]</scope>
    <source>
        <strain evidence="2">04CH-RAC-A.6.1</strain>
    </source>
</reference>
<proteinExistence type="predicted"/>
<evidence type="ECO:0008006" key="3">
    <source>
        <dbReference type="Google" id="ProtNLM"/>
    </source>
</evidence>
<dbReference type="PANTHER" id="PTHR12149:SF8">
    <property type="entry name" value="PROTEIN-RIBULOSAMINE 3-KINASE"/>
    <property type="match status" value="1"/>
</dbReference>
<dbReference type="OrthoDB" id="5772781at2759"/>
<dbReference type="Pfam" id="PF03881">
    <property type="entry name" value="Fructosamin_kin"/>
    <property type="match status" value="1"/>
</dbReference>
<dbReference type="InterPro" id="IPR016477">
    <property type="entry name" value="Fructo-/Ketosamine-3-kinase"/>
</dbReference>
<gene>
    <name evidence="1" type="ORF">RAG0_05888</name>
</gene>
<name>A0A1E1KEZ8_9HELO</name>
<dbReference type="EMBL" id="FJUX01000027">
    <property type="protein sequence ID" value="CZS96635.1"/>
    <property type="molecule type" value="Genomic_DNA"/>
</dbReference>
<protein>
    <recommendedName>
        <fullName evidence="3">Protein-ribulosamine 3-kinase</fullName>
    </recommendedName>
</protein>
<dbReference type="AlphaFoldDB" id="A0A1E1KEZ8"/>
<keyword evidence="2" id="KW-1185">Reference proteome</keyword>
<dbReference type="PANTHER" id="PTHR12149">
    <property type="entry name" value="FRUCTOSAMINE 3 KINASE-RELATED PROTEIN"/>
    <property type="match status" value="1"/>
</dbReference>
<sequence length="184" mass="20994">MFPVSDTWEDCFSKGMQGIFAAELKTHGPDEEIEMLTKAMVEKVIPRLLRPLETEGRTVVPRLVHGDLWDGNASVDVSTGSPLIFDATPYMLTTNELGPWRGARHKKTRAYVEEYMKHFQVSEPAVEFNDRRELYCLRFDMHASSLYPGNLRFRGIVKDTMYKLLDKYGEGYEGCAERHGLVAA</sequence>
<organism evidence="1 2">
    <name type="scientific">Rhynchosporium agropyri</name>
    <dbReference type="NCBI Taxonomy" id="914238"/>
    <lineage>
        <taxon>Eukaryota</taxon>
        <taxon>Fungi</taxon>
        <taxon>Dikarya</taxon>
        <taxon>Ascomycota</taxon>
        <taxon>Pezizomycotina</taxon>
        <taxon>Leotiomycetes</taxon>
        <taxon>Helotiales</taxon>
        <taxon>Ploettnerulaceae</taxon>
        <taxon>Rhynchosporium</taxon>
    </lineage>
</organism>
<evidence type="ECO:0000313" key="2">
    <source>
        <dbReference type="Proteomes" id="UP000178912"/>
    </source>
</evidence>
<dbReference type="Proteomes" id="UP000178912">
    <property type="component" value="Unassembled WGS sequence"/>
</dbReference>
<accession>A0A1E1KEZ8</accession>
<evidence type="ECO:0000313" key="1">
    <source>
        <dbReference type="EMBL" id="CZS96635.1"/>
    </source>
</evidence>
<dbReference type="Gene3D" id="3.90.1200.10">
    <property type="match status" value="1"/>
</dbReference>